<keyword evidence="3" id="KW-1185">Reference proteome</keyword>
<feature type="domain" description="DUF6966" evidence="1">
    <location>
        <begin position="18"/>
        <end position="68"/>
    </location>
</feature>
<protein>
    <recommendedName>
        <fullName evidence="1">DUF6966 domain-containing protein</fullName>
    </recommendedName>
</protein>
<reference evidence="2 3" key="1">
    <citation type="submission" date="2017-08" db="EMBL/GenBank/DDBJ databases">
        <title>Comparative genomics of bacteria isolated from necrotic lesions of AOD affected trees.</title>
        <authorList>
            <person name="Doonan J."/>
            <person name="Denman S."/>
            <person name="Mcdonald J.E."/>
        </authorList>
    </citation>
    <scope>NUCLEOTIDE SEQUENCE [LARGE SCALE GENOMIC DNA]</scope>
    <source>
        <strain evidence="2 3">CIP 105588</strain>
    </source>
</reference>
<comment type="caution">
    <text evidence="2">The sequence shown here is derived from an EMBL/GenBank/DDBJ whole genome shotgun (WGS) entry which is preliminary data.</text>
</comment>
<name>A0ABX9PPU2_9GAMM</name>
<evidence type="ECO:0000259" key="1">
    <source>
        <dbReference type="Pfam" id="PF22294"/>
    </source>
</evidence>
<evidence type="ECO:0000313" key="3">
    <source>
        <dbReference type="Proteomes" id="UP000284853"/>
    </source>
</evidence>
<dbReference type="Pfam" id="PF22294">
    <property type="entry name" value="DUF6966"/>
    <property type="match status" value="1"/>
</dbReference>
<gene>
    <name evidence="2" type="ORF">CKQ54_23640</name>
</gene>
<dbReference type="Proteomes" id="UP000284853">
    <property type="component" value="Unassembled WGS sequence"/>
</dbReference>
<dbReference type="RefSeq" id="WP_120163606.1">
    <property type="nucleotide sequence ID" value="NZ_NSDJ01000002.1"/>
</dbReference>
<organism evidence="2 3">
    <name type="scientific">Rahnella variigena</name>
    <dbReference type="NCBI Taxonomy" id="574964"/>
    <lineage>
        <taxon>Bacteria</taxon>
        <taxon>Pseudomonadati</taxon>
        <taxon>Pseudomonadota</taxon>
        <taxon>Gammaproteobacteria</taxon>
        <taxon>Enterobacterales</taxon>
        <taxon>Yersiniaceae</taxon>
        <taxon>Rahnella</taxon>
    </lineage>
</organism>
<accession>A0ABX9PPU2</accession>
<proteinExistence type="predicted"/>
<evidence type="ECO:0000313" key="2">
    <source>
        <dbReference type="EMBL" id="RKF66384.1"/>
    </source>
</evidence>
<sequence>MKNEIKTTVVSIIYILSHNDANAWAKIFEELNVELENDYEAALSSLRSVFGGAGSFTDLVLHKNKVPLTQENNELYALKNKLYNLLKVELAKINSHKK</sequence>
<dbReference type="InterPro" id="IPR054239">
    <property type="entry name" value="DUF6966"/>
</dbReference>
<dbReference type="GeneID" id="302711799"/>
<dbReference type="EMBL" id="NSDJ01000002">
    <property type="protein sequence ID" value="RKF66384.1"/>
    <property type="molecule type" value="Genomic_DNA"/>
</dbReference>